<keyword evidence="5" id="KW-0472">Membrane</keyword>
<dbReference type="InterPro" id="IPR036396">
    <property type="entry name" value="Cyt_P450_sf"/>
</dbReference>
<accession>A0AA89BW08</accession>
<sequence length="317" mass="35858">MEYILSILLGSLALILYHVWNKMRRGHNWPPGPPTVPFLGNVNVDLSDRLKEFRKLRKLYGDVFSLVLGTQTVIVVNGLANLKEFLIKNGDKTSIRPNTTGFKDIAKGKDFQLLRSVNDLFAAGTDTTVNSLSWFTLVLLYKPEIQQRMRKEIEEVVGDSRLPSLADREKLPYCDAVIHETLRFGNIAPFALPHGLTEDMQFNGYFIPKDAVIIPNLDSVLMDPDLFKDPFEFNPLRFLTDDGCLVGTENVQTFGIGRRICLGEALARMELFLFATSLIQRFELVRSDGHKLPELTESKLGTTRSPLPFMVKAVERL</sequence>
<evidence type="ECO:0000256" key="1">
    <source>
        <dbReference type="ARBA" id="ARBA00010617"/>
    </source>
</evidence>
<name>A0AA89BW08_PINIB</name>
<dbReference type="PRINTS" id="PR00385">
    <property type="entry name" value="P450"/>
</dbReference>
<dbReference type="PANTHER" id="PTHR24300:SF375">
    <property type="entry name" value="CYTOCHROME P450 FAMILY"/>
    <property type="match status" value="1"/>
</dbReference>
<evidence type="ECO:0000256" key="3">
    <source>
        <dbReference type="ARBA" id="ARBA00023004"/>
    </source>
</evidence>
<keyword evidence="5" id="KW-0812">Transmembrane</keyword>
<keyword evidence="4" id="KW-0560">Oxidoreductase</keyword>
<dbReference type="Gene3D" id="1.10.630.10">
    <property type="entry name" value="Cytochrome P450"/>
    <property type="match status" value="2"/>
</dbReference>
<dbReference type="PANTHER" id="PTHR24300">
    <property type="entry name" value="CYTOCHROME P450 508A4-RELATED"/>
    <property type="match status" value="1"/>
</dbReference>
<dbReference type="AlphaFoldDB" id="A0AA89BW08"/>
<comment type="caution">
    <text evidence="6">The sequence shown here is derived from an EMBL/GenBank/DDBJ whole genome shotgun (WGS) entry which is preliminary data.</text>
</comment>
<dbReference type="InterPro" id="IPR001128">
    <property type="entry name" value="Cyt_P450"/>
</dbReference>
<feature type="transmembrane region" description="Helical" evidence="5">
    <location>
        <begin position="59"/>
        <end position="80"/>
    </location>
</feature>
<dbReference type="InterPro" id="IPR017972">
    <property type="entry name" value="Cyt_P450_CS"/>
</dbReference>
<protein>
    <submittedName>
        <fullName evidence="6">Uncharacterized protein</fullName>
    </submittedName>
</protein>
<dbReference type="Proteomes" id="UP001186944">
    <property type="component" value="Unassembled WGS sequence"/>
</dbReference>
<evidence type="ECO:0000256" key="2">
    <source>
        <dbReference type="ARBA" id="ARBA00022723"/>
    </source>
</evidence>
<dbReference type="InterPro" id="IPR002397">
    <property type="entry name" value="Cyt_P450_B"/>
</dbReference>
<organism evidence="6 7">
    <name type="scientific">Pinctada imbricata</name>
    <name type="common">Atlantic pearl-oyster</name>
    <name type="synonym">Pinctada martensii</name>
    <dbReference type="NCBI Taxonomy" id="66713"/>
    <lineage>
        <taxon>Eukaryota</taxon>
        <taxon>Metazoa</taxon>
        <taxon>Spiralia</taxon>
        <taxon>Lophotrochozoa</taxon>
        <taxon>Mollusca</taxon>
        <taxon>Bivalvia</taxon>
        <taxon>Autobranchia</taxon>
        <taxon>Pteriomorphia</taxon>
        <taxon>Pterioida</taxon>
        <taxon>Pterioidea</taxon>
        <taxon>Pteriidae</taxon>
        <taxon>Pinctada</taxon>
    </lineage>
</organism>
<keyword evidence="2 4" id="KW-0479">Metal-binding</keyword>
<dbReference type="GO" id="GO:0016705">
    <property type="term" value="F:oxidoreductase activity, acting on paired donors, with incorporation or reduction of molecular oxygen"/>
    <property type="evidence" value="ECO:0007669"/>
    <property type="project" value="InterPro"/>
</dbReference>
<comment type="similarity">
    <text evidence="1 4">Belongs to the cytochrome P450 family.</text>
</comment>
<evidence type="ECO:0000313" key="6">
    <source>
        <dbReference type="EMBL" id="KAK3084638.1"/>
    </source>
</evidence>
<dbReference type="InterPro" id="IPR050182">
    <property type="entry name" value="Cytochrome_P450_fam2"/>
</dbReference>
<evidence type="ECO:0000313" key="7">
    <source>
        <dbReference type="Proteomes" id="UP001186944"/>
    </source>
</evidence>
<reference evidence="6" key="1">
    <citation type="submission" date="2019-08" db="EMBL/GenBank/DDBJ databases">
        <title>The improved chromosome-level genome for the pearl oyster Pinctada fucata martensii using PacBio sequencing and Hi-C.</title>
        <authorList>
            <person name="Zheng Z."/>
        </authorList>
    </citation>
    <scope>NUCLEOTIDE SEQUENCE</scope>
    <source>
        <strain evidence="6">ZZ-2019</strain>
        <tissue evidence="6">Adductor muscle</tissue>
    </source>
</reference>
<keyword evidence="7" id="KW-1185">Reference proteome</keyword>
<dbReference type="PRINTS" id="PR00359">
    <property type="entry name" value="BP450"/>
</dbReference>
<keyword evidence="4" id="KW-0349">Heme</keyword>
<keyword evidence="3 4" id="KW-0408">Iron</keyword>
<feature type="transmembrane region" description="Helical" evidence="5">
    <location>
        <begin position="6"/>
        <end position="21"/>
    </location>
</feature>
<dbReference type="PROSITE" id="PS00086">
    <property type="entry name" value="CYTOCHROME_P450"/>
    <property type="match status" value="1"/>
</dbReference>
<dbReference type="GO" id="GO:0004497">
    <property type="term" value="F:monooxygenase activity"/>
    <property type="evidence" value="ECO:0007669"/>
    <property type="project" value="UniProtKB-KW"/>
</dbReference>
<gene>
    <name evidence="6" type="ORF">FSP39_016665</name>
</gene>
<dbReference type="GO" id="GO:0005506">
    <property type="term" value="F:iron ion binding"/>
    <property type="evidence" value="ECO:0007669"/>
    <property type="project" value="InterPro"/>
</dbReference>
<dbReference type="EMBL" id="VSWD01000013">
    <property type="protein sequence ID" value="KAK3084638.1"/>
    <property type="molecule type" value="Genomic_DNA"/>
</dbReference>
<dbReference type="SUPFAM" id="SSF48264">
    <property type="entry name" value="Cytochrome P450"/>
    <property type="match status" value="2"/>
</dbReference>
<dbReference type="GO" id="GO:0020037">
    <property type="term" value="F:heme binding"/>
    <property type="evidence" value="ECO:0007669"/>
    <property type="project" value="InterPro"/>
</dbReference>
<evidence type="ECO:0000256" key="4">
    <source>
        <dbReference type="RuleBase" id="RU000461"/>
    </source>
</evidence>
<proteinExistence type="inferred from homology"/>
<keyword evidence="4" id="KW-0503">Monooxygenase</keyword>
<dbReference type="Pfam" id="PF00067">
    <property type="entry name" value="p450"/>
    <property type="match status" value="2"/>
</dbReference>
<keyword evidence="5" id="KW-1133">Transmembrane helix</keyword>
<evidence type="ECO:0000256" key="5">
    <source>
        <dbReference type="SAM" id="Phobius"/>
    </source>
</evidence>